<evidence type="ECO:0000256" key="1">
    <source>
        <dbReference type="SAM" id="Phobius"/>
    </source>
</evidence>
<keyword evidence="3" id="KW-1185">Reference proteome</keyword>
<protein>
    <submittedName>
        <fullName evidence="2">Uncharacterized protein</fullName>
    </submittedName>
</protein>
<dbReference type="VEuPathDB" id="VectorBase:GBRI018758"/>
<keyword evidence="1" id="KW-0812">Transmembrane</keyword>
<keyword evidence="1" id="KW-0472">Membrane</keyword>
<name>A0A1A9WGD4_9MUSC</name>
<evidence type="ECO:0000313" key="3">
    <source>
        <dbReference type="Proteomes" id="UP000091820"/>
    </source>
</evidence>
<dbReference type="EnsemblMetazoa" id="GBRI018758-RA">
    <property type="protein sequence ID" value="GBRI018758-PA"/>
    <property type="gene ID" value="GBRI018758"/>
</dbReference>
<reference evidence="2" key="2">
    <citation type="submission" date="2020-05" db="UniProtKB">
        <authorList>
            <consortium name="EnsemblMetazoa"/>
        </authorList>
    </citation>
    <scope>IDENTIFICATION</scope>
    <source>
        <strain evidence="2">IAEA</strain>
    </source>
</reference>
<dbReference type="Proteomes" id="UP000091820">
    <property type="component" value="Unassembled WGS sequence"/>
</dbReference>
<evidence type="ECO:0000313" key="2">
    <source>
        <dbReference type="EnsemblMetazoa" id="GBRI018758-PA"/>
    </source>
</evidence>
<feature type="transmembrane region" description="Helical" evidence="1">
    <location>
        <begin position="56"/>
        <end position="77"/>
    </location>
</feature>
<organism evidence="2 3">
    <name type="scientific">Glossina brevipalpis</name>
    <dbReference type="NCBI Taxonomy" id="37001"/>
    <lineage>
        <taxon>Eukaryota</taxon>
        <taxon>Metazoa</taxon>
        <taxon>Ecdysozoa</taxon>
        <taxon>Arthropoda</taxon>
        <taxon>Hexapoda</taxon>
        <taxon>Insecta</taxon>
        <taxon>Pterygota</taxon>
        <taxon>Neoptera</taxon>
        <taxon>Endopterygota</taxon>
        <taxon>Diptera</taxon>
        <taxon>Brachycera</taxon>
        <taxon>Muscomorpha</taxon>
        <taxon>Hippoboscoidea</taxon>
        <taxon>Glossinidae</taxon>
        <taxon>Glossina</taxon>
    </lineage>
</organism>
<proteinExistence type="predicted"/>
<sequence length="120" mass="13646">MLWCTSLAFTHCICLQSNTRFPLMTTLNISFSLYEVGNFSNDLQNFELFHVHYIRVCYVHFLKVMVGVEFVCGITLIEGNIGVPGFLFGILSLLIYAKPLMVALLLNISSENINSYNNRN</sequence>
<keyword evidence="1" id="KW-1133">Transmembrane helix</keyword>
<accession>A0A1A9WGD4</accession>
<feature type="transmembrane region" description="Helical" evidence="1">
    <location>
        <begin position="83"/>
        <end position="106"/>
    </location>
</feature>
<reference evidence="3" key="1">
    <citation type="submission" date="2014-03" db="EMBL/GenBank/DDBJ databases">
        <authorList>
            <person name="Aksoy S."/>
            <person name="Warren W."/>
            <person name="Wilson R.K."/>
        </authorList>
    </citation>
    <scope>NUCLEOTIDE SEQUENCE [LARGE SCALE GENOMIC DNA]</scope>
    <source>
        <strain evidence="3">IAEA</strain>
    </source>
</reference>
<dbReference type="AlphaFoldDB" id="A0A1A9WGD4"/>